<evidence type="ECO:0000256" key="5">
    <source>
        <dbReference type="ARBA" id="ARBA00022771"/>
    </source>
</evidence>
<dbReference type="InterPro" id="IPR013083">
    <property type="entry name" value="Znf_RING/FYVE/PHD"/>
</dbReference>
<comment type="similarity">
    <text evidence="2">Belongs to the SNF2/RAD54 helicase family.</text>
</comment>
<dbReference type="InterPro" id="IPR014001">
    <property type="entry name" value="Helicase_ATP-bd"/>
</dbReference>
<dbReference type="Gene3D" id="3.30.70.2330">
    <property type="match status" value="1"/>
</dbReference>
<keyword evidence="7" id="KW-0347">Helicase</keyword>
<feature type="compositionally biased region" description="Low complexity" evidence="12">
    <location>
        <begin position="414"/>
        <end position="423"/>
    </location>
</feature>
<dbReference type="PROSITE" id="PS50089">
    <property type="entry name" value="ZF_RING_2"/>
    <property type="match status" value="1"/>
</dbReference>
<feature type="domain" description="Helicase ATP-binding" evidence="14">
    <location>
        <begin position="310"/>
        <end position="497"/>
    </location>
</feature>
<dbReference type="GO" id="GO:0004386">
    <property type="term" value="F:helicase activity"/>
    <property type="evidence" value="ECO:0007669"/>
    <property type="project" value="UniProtKB-KW"/>
</dbReference>
<dbReference type="AlphaFoldDB" id="A0A7D8UZL0"/>
<dbReference type="GO" id="GO:0008270">
    <property type="term" value="F:zinc ion binding"/>
    <property type="evidence" value="ECO:0007669"/>
    <property type="project" value="UniProtKB-KW"/>
</dbReference>
<feature type="region of interest" description="Disordered" evidence="12">
    <location>
        <begin position="1"/>
        <end position="51"/>
    </location>
</feature>
<dbReference type="SMART" id="SM00910">
    <property type="entry name" value="HIRAN"/>
    <property type="match status" value="1"/>
</dbReference>
<evidence type="ECO:0000256" key="2">
    <source>
        <dbReference type="ARBA" id="ARBA00007025"/>
    </source>
</evidence>
<dbReference type="PANTHER" id="PTHR45626:SF17">
    <property type="entry name" value="HELICASE-LIKE TRANSCRIPTION FACTOR"/>
    <property type="match status" value="1"/>
</dbReference>
<dbReference type="GO" id="GO:0006281">
    <property type="term" value="P:DNA repair"/>
    <property type="evidence" value="ECO:0007669"/>
    <property type="project" value="TreeGrafter"/>
</dbReference>
<keyword evidence="5 11" id="KW-0863">Zinc-finger</keyword>
<dbReference type="PANTHER" id="PTHR45626">
    <property type="entry name" value="TRANSCRIPTION TERMINATION FACTOR 2-RELATED"/>
    <property type="match status" value="1"/>
</dbReference>
<dbReference type="InterPro" id="IPR000330">
    <property type="entry name" value="SNF2_N"/>
</dbReference>
<dbReference type="InterPro" id="IPR038718">
    <property type="entry name" value="SNF2-like_sf"/>
</dbReference>
<dbReference type="SMART" id="SM00184">
    <property type="entry name" value="RING"/>
    <property type="match status" value="1"/>
</dbReference>
<feature type="domain" description="Helicase C-terminal" evidence="15">
    <location>
        <begin position="730"/>
        <end position="892"/>
    </location>
</feature>
<evidence type="ECO:0000256" key="1">
    <source>
        <dbReference type="ARBA" id="ARBA00004123"/>
    </source>
</evidence>
<feature type="compositionally biased region" description="Low complexity" evidence="12">
    <location>
        <begin position="10"/>
        <end position="28"/>
    </location>
</feature>
<accession>A0A7D8UZL0</accession>
<protein>
    <submittedName>
        <fullName evidence="16">Uncharacterized protein</fullName>
    </submittedName>
</protein>
<evidence type="ECO:0000256" key="4">
    <source>
        <dbReference type="ARBA" id="ARBA00022741"/>
    </source>
</evidence>
<dbReference type="CDD" id="cd18793">
    <property type="entry name" value="SF2_C_SNF"/>
    <property type="match status" value="1"/>
</dbReference>
<dbReference type="PROSITE" id="PS00518">
    <property type="entry name" value="ZF_RING_1"/>
    <property type="match status" value="1"/>
</dbReference>
<evidence type="ECO:0000259" key="14">
    <source>
        <dbReference type="PROSITE" id="PS51192"/>
    </source>
</evidence>
<proteinExistence type="inferred from homology"/>
<dbReference type="InterPro" id="IPR049730">
    <property type="entry name" value="SNF2/RAD54-like_C"/>
</dbReference>
<dbReference type="Gene3D" id="3.40.50.300">
    <property type="entry name" value="P-loop containing nucleotide triphosphate hydrolases"/>
    <property type="match status" value="1"/>
</dbReference>
<dbReference type="GO" id="GO:0005524">
    <property type="term" value="F:ATP binding"/>
    <property type="evidence" value="ECO:0007669"/>
    <property type="project" value="UniProtKB-KW"/>
</dbReference>
<dbReference type="InterPro" id="IPR001650">
    <property type="entry name" value="Helicase_C-like"/>
</dbReference>
<dbReference type="Gene3D" id="3.40.50.10810">
    <property type="entry name" value="Tandem AAA-ATPase domain"/>
    <property type="match status" value="1"/>
</dbReference>
<dbReference type="InterPro" id="IPR050628">
    <property type="entry name" value="SNF2_RAD54_helicase_TF"/>
</dbReference>
<dbReference type="GO" id="GO:0016818">
    <property type="term" value="F:hydrolase activity, acting on acid anhydrides, in phosphorus-containing anhydrides"/>
    <property type="evidence" value="ECO:0007669"/>
    <property type="project" value="InterPro"/>
</dbReference>
<dbReference type="Pfam" id="PF00176">
    <property type="entry name" value="SNF2-rel_dom"/>
    <property type="match status" value="1"/>
</dbReference>
<keyword evidence="8" id="KW-0862">Zinc</keyword>
<keyword evidence="10" id="KW-0539">Nucleus</keyword>
<evidence type="ECO:0000259" key="13">
    <source>
        <dbReference type="PROSITE" id="PS50089"/>
    </source>
</evidence>
<dbReference type="InterPro" id="IPR017907">
    <property type="entry name" value="Znf_RING_CS"/>
</dbReference>
<dbReference type="SMART" id="SM00487">
    <property type="entry name" value="DEXDc"/>
    <property type="match status" value="1"/>
</dbReference>
<evidence type="ECO:0000256" key="9">
    <source>
        <dbReference type="ARBA" id="ARBA00022840"/>
    </source>
</evidence>
<dbReference type="InterPro" id="IPR014905">
    <property type="entry name" value="HIRAN"/>
</dbReference>
<dbReference type="InterPro" id="IPR001841">
    <property type="entry name" value="Znf_RING"/>
</dbReference>
<dbReference type="EMBL" id="QKWK01000006">
    <property type="protein sequence ID" value="TXT08973.1"/>
    <property type="molecule type" value="Genomic_DNA"/>
</dbReference>
<evidence type="ECO:0000256" key="8">
    <source>
        <dbReference type="ARBA" id="ARBA00022833"/>
    </source>
</evidence>
<evidence type="ECO:0000313" key="16">
    <source>
        <dbReference type="EMBL" id="TXT08973.1"/>
    </source>
</evidence>
<evidence type="ECO:0000256" key="10">
    <source>
        <dbReference type="ARBA" id="ARBA00023242"/>
    </source>
</evidence>
<keyword evidence="9" id="KW-0067">ATP-binding</keyword>
<dbReference type="Pfam" id="PF13923">
    <property type="entry name" value="zf-C3HC4_2"/>
    <property type="match status" value="1"/>
</dbReference>
<evidence type="ECO:0000259" key="15">
    <source>
        <dbReference type="PROSITE" id="PS51194"/>
    </source>
</evidence>
<reference evidence="16 17" key="1">
    <citation type="journal article" date="2019" name="PLoS Genet.">
        <title>Convergent evolution of linked mating-type loci in basidiomycete fungi.</title>
        <authorList>
            <person name="Sun S."/>
            <person name="Coelho M.A."/>
            <person name="Heitman J."/>
            <person name="Nowrousian M."/>
        </authorList>
    </citation>
    <scope>NUCLEOTIDE SEQUENCE [LARGE SCALE GENOMIC DNA]</scope>
    <source>
        <strain evidence="16 17">CBS 4282</strain>
    </source>
</reference>
<comment type="subcellular location">
    <subcellularLocation>
        <location evidence="1">Nucleus</location>
    </subcellularLocation>
</comment>
<name>A0A7D8UZL0_VANHU</name>
<keyword evidence="17" id="KW-1185">Reference proteome</keyword>
<keyword evidence="4" id="KW-0547">Nucleotide-binding</keyword>
<comment type="caution">
    <text evidence="16">The sequence shown here is derived from an EMBL/GenBank/DDBJ whole genome shotgun (WGS) entry which is preliminary data.</text>
</comment>
<dbReference type="Proteomes" id="UP000473826">
    <property type="component" value="Unassembled WGS sequence"/>
</dbReference>
<dbReference type="PROSITE" id="PS51194">
    <property type="entry name" value="HELICASE_CTER"/>
    <property type="match status" value="1"/>
</dbReference>
<dbReference type="SMART" id="SM00490">
    <property type="entry name" value="HELICc"/>
    <property type="match status" value="1"/>
</dbReference>
<evidence type="ECO:0000256" key="3">
    <source>
        <dbReference type="ARBA" id="ARBA00022723"/>
    </source>
</evidence>
<dbReference type="InterPro" id="IPR027417">
    <property type="entry name" value="P-loop_NTPase"/>
</dbReference>
<dbReference type="GO" id="GO:0008094">
    <property type="term" value="F:ATP-dependent activity, acting on DNA"/>
    <property type="evidence" value="ECO:0007669"/>
    <property type="project" value="TreeGrafter"/>
</dbReference>
<dbReference type="GO" id="GO:0005634">
    <property type="term" value="C:nucleus"/>
    <property type="evidence" value="ECO:0007669"/>
    <property type="project" value="UniProtKB-SubCell"/>
</dbReference>
<dbReference type="Pfam" id="PF00271">
    <property type="entry name" value="Helicase_C"/>
    <property type="match status" value="1"/>
</dbReference>
<evidence type="ECO:0000256" key="7">
    <source>
        <dbReference type="ARBA" id="ARBA00022806"/>
    </source>
</evidence>
<dbReference type="OrthoDB" id="448448at2759"/>
<evidence type="ECO:0000256" key="11">
    <source>
        <dbReference type="PROSITE-ProRule" id="PRU00175"/>
    </source>
</evidence>
<evidence type="ECO:0000256" key="6">
    <source>
        <dbReference type="ARBA" id="ARBA00022801"/>
    </source>
</evidence>
<feature type="domain" description="RING-type" evidence="13">
    <location>
        <begin position="659"/>
        <end position="697"/>
    </location>
</feature>
<feature type="region of interest" description="Disordered" evidence="12">
    <location>
        <begin position="413"/>
        <end position="432"/>
    </location>
</feature>
<dbReference type="Gene3D" id="3.30.40.10">
    <property type="entry name" value="Zinc/RING finger domain, C3HC4 (zinc finger)"/>
    <property type="match status" value="1"/>
</dbReference>
<dbReference type="PROSITE" id="PS51192">
    <property type="entry name" value="HELICASE_ATP_BIND_1"/>
    <property type="match status" value="1"/>
</dbReference>
<dbReference type="Pfam" id="PF08797">
    <property type="entry name" value="HIRAN"/>
    <property type="match status" value="1"/>
</dbReference>
<dbReference type="GO" id="GO:0003676">
    <property type="term" value="F:nucleic acid binding"/>
    <property type="evidence" value="ECO:0007669"/>
    <property type="project" value="InterPro"/>
</dbReference>
<gene>
    <name evidence="16" type="ORF">VHUM_02447</name>
</gene>
<sequence length="895" mass="98129">MEGHAIHGESSSARGARPRASPSTPSSSQGTKRRPSSPAQKYDEEEEDAPPVELDELYVTLRTDVVGVQHYRGLVGRGEYVLLRRQPNNPYDSNAVQVINATGQQVGHVPRAVAAKISPLMDHNLIAVEGRMIGQNLGGGLHYKLKMDMLIYARPSHRRHLEPELEWATPGQLGFERMRQAEAAQAAKGKGKGDGSGLSAQEVELGRLLNKLTEVKEEEKFANNVMSALTADLDVANLPPHPSPPSLASGDLLVDLLPHQSQALQWMVEHENPVLPKKVGDAPVQFWARHAPEGKTQEYWVNIATKTPQTDTPTLGRGGIIADGMGLGKTLTTLALVLATRKNKPASGFSNATLIVCPLSVLSNWEKQIEDHVVIGKLKSYTYHGAGKGIDATALAKYDIVLTTYQTIAAEMQSPTGSSTPTGKSKKAKTASTSGPLMKVKWKRVVADEGHVMKNPKAKMTQAFGDLQAERRWVCTGTPIVNSAADLGTLLTCLRLCVPLDDPQIFKSLILRPIKAGSGEASRLLQAIVGQVLLRRTKESKDKKGKKLISLPKIEYYQCPVKLDPDTRKLYDEVQAESAKRFQESVAAGGTGANVLSMLTRLRQLCLSADMIPDGYLETLRSVETSPAGPSISISSLQPEQKEKLIQKLRQAIADQEECSVCFDVLDDPRITDCGHPFCLLCITEVINRQALCPMDRHPLALSSLLELPPDVDTSTVVDNVVNLTTRSAKITELVRYLKAFDANDKTLVFSQFTSFLDRVTGVLEEEGITFCRFDGSMPAKKRQQVIAQFQTPVTDDNRETNPVVMLISLKSGAVGLNLTAASNVFLCDPWWQSAIEAQAVDRVHRMGQRKTVRVFQLIAEDTIESKVLDIRGFIWCRNGLTTLQKSARMISLQR</sequence>
<keyword evidence="6" id="KW-0378">Hydrolase</keyword>
<evidence type="ECO:0000313" key="17">
    <source>
        <dbReference type="Proteomes" id="UP000473826"/>
    </source>
</evidence>
<evidence type="ECO:0000256" key="12">
    <source>
        <dbReference type="SAM" id="MobiDB-lite"/>
    </source>
</evidence>
<keyword evidence="3" id="KW-0479">Metal-binding</keyword>
<dbReference type="SUPFAM" id="SSF57850">
    <property type="entry name" value="RING/U-box"/>
    <property type="match status" value="1"/>
</dbReference>
<dbReference type="SUPFAM" id="SSF52540">
    <property type="entry name" value="P-loop containing nucleoside triphosphate hydrolases"/>
    <property type="match status" value="2"/>
</dbReference>
<organism evidence="16 17">
    <name type="scientific">Vanrija humicola</name>
    <name type="common">Yeast</name>
    <name type="synonym">Cryptococcus humicola</name>
    <dbReference type="NCBI Taxonomy" id="5417"/>
    <lineage>
        <taxon>Eukaryota</taxon>
        <taxon>Fungi</taxon>
        <taxon>Dikarya</taxon>
        <taxon>Basidiomycota</taxon>
        <taxon>Agaricomycotina</taxon>
        <taxon>Tremellomycetes</taxon>
        <taxon>Trichosporonales</taxon>
        <taxon>Trichosporonaceae</taxon>
        <taxon>Vanrija</taxon>
    </lineage>
</organism>